<accession>A0AAD8XAD7</accession>
<comment type="caution">
    <text evidence="2">The sequence shown here is derived from an EMBL/GenBank/DDBJ whole genome shotgun (WGS) entry which is preliminary data.</text>
</comment>
<feature type="compositionally biased region" description="Polar residues" evidence="1">
    <location>
        <begin position="121"/>
        <end position="141"/>
    </location>
</feature>
<dbReference type="AlphaFoldDB" id="A0AAD8XAD7"/>
<organism evidence="2 3">
    <name type="scientific">Glomerella acutata</name>
    <name type="common">Colletotrichum acutatum</name>
    <dbReference type="NCBI Taxonomy" id="27357"/>
    <lineage>
        <taxon>Eukaryota</taxon>
        <taxon>Fungi</taxon>
        <taxon>Dikarya</taxon>
        <taxon>Ascomycota</taxon>
        <taxon>Pezizomycotina</taxon>
        <taxon>Sordariomycetes</taxon>
        <taxon>Hypocreomycetidae</taxon>
        <taxon>Glomerellales</taxon>
        <taxon>Glomerellaceae</taxon>
        <taxon>Colletotrichum</taxon>
        <taxon>Colletotrichum acutatum species complex</taxon>
    </lineage>
</organism>
<dbReference type="RefSeq" id="XP_060357354.1">
    <property type="nucleotide sequence ID" value="XM_060509780.1"/>
</dbReference>
<name>A0AAD8XAD7_GLOAC</name>
<evidence type="ECO:0000256" key="1">
    <source>
        <dbReference type="SAM" id="MobiDB-lite"/>
    </source>
</evidence>
<evidence type="ECO:0000313" key="3">
    <source>
        <dbReference type="Proteomes" id="UP001244207"/>
    </source>
</evidence>
<sequence>MSSNTDVPNSREERLNDTAKEEETPASPIYNDILDSQEKRRKDLKDQSLKTGDVSRKRRLVQEEKEEEMRLMKPESPGDSPVYSKVPDSPGTKADHDEDMIVRSGENSQSRRSGKKKVAEETSSYSNEPNRPNSAEVNSKRATFRTGIMTQKEHLNAKKVKKDREEDEDEEA</sequence>
<dbReference type="GeneID" id="85393679"/>
<gene>
    <name evidence="2" type="ORF">BDZ83DRAFT_644770</name>
</gene>
<evidence type="ECO:0000313" key="2">
    <source>
        <dbReference type="EMBL" id="KAK1703789.1"/>
    </source>
</evidence>
<feature type="region of interest" description="Disordered" evidence="1">
    <location>
        <begin position="1"/>
        <end position="172"/>
    </location>
</feature>
<protein>
    <submittedName>
        <fullName evidence="2">Uncharacterized protein</fullName>
    </submittedName>
</protein>
<dbReference type="Proteomes" id="UP001244207">
    <property type="component" value="Unassembled WGS sequence"/>
</dbReference>
<feature type="compositionally biased region" description="Basic and acidic residues" evidence="1">
    <location>
        <begin position="36"/>
        <end position="48"/>
    </location>
</feature>
<keyword evidence="3" id="KW-1185">Reference proteome</keyword>
<feature type="compositionally biased region" description="Basic and acidic residues" evidence="1">
    <location>
        <begin position="9"/>
        <end position="23"/>
    </location>
</feature>
<feature type="compositionally biased region" description="Basic and acidic residues" evidence="1">
    <location>
        <begin position="60"/>
        <end position="73"/>
    </location>
</feature>
<dbReference type="EMBL" id="JAHMHS010000274">
    <property type="protein sequence ID" value="KAK1703789.1"/>
    <property type="molecule type" value="Genomic_DNA"/>
</dbReference>
<reference evidence="2" key="1">
    <citation type="submission" date="2021-12" db="EMBL/GenBank/DDBJ databases">
        <title>Comparative genomics, transcriptomics and evolutionary studies reveal genomic signatures of adaptation to plant cell wall in hemibiotrophic fungi.</title>
        <authorList>
            <consortium name="DOE Joint Genome Institute"/>
            <person name="Baroncelli R."/>
            <person name="Diaz J.F."/>
            <person name="Benocci T."/>
            <person name="Peng M."/>
            <person name="Battaglia E."/>
            <person name="Haridas S."/>
            <person name="Andreopoulos W."/>
            <person name="Labutti K."/>
            <person name="Pangilinan J."/>
            <person name="Floch G.L."/>
            <person name="Makela M.R."/>
            <person name="Henrissat B."/>
            <person name="Grigoriev I.V."/>
            <person name="Crouch J.A."/>
            <person name="De Vries R.P."/>
            <person name="Sukno S.A."/>
            <person name="Thon M.R."/>
        </authorList>
    </citation>
    <scope>NUCLEOTIDE SEQUENCE</scope>
    <source>
        <strain evidence="2">CBS 112980</strain>
    </source>
</reference>
<proteinExistence type="predicted"/>